<organism evidence="1 2">
    <name type="scientific">Mycena metata</name>
    <dbReference type="NCBI Taxonomy" id="1033252"/>
    <lineage>
        <taxon>Eukaryota</taxon>
        <taxon>Fungi</taxon>
        <taxon>Dikarya</taxon>
        <taxon>Basidiomycota</taxon>
        <taxon>Agaricomycotina</taxon>
        <taxon>Agaricomycetes</taxon>
        <taxon>Agaricomycetidae</taxon>
        <taxon>Agaricales</taxon>
        <taxon>Marasmiineae</taxon>
        <taxon>Mycenaceae</taxon>
        <taxon>Mycena</taxon>
    </lineage>
</organism>
<accession>A0AAD7I1B9</accession>
<dbReference type="InterPro" id="IPR040521">
    <property type="entry name" value="KDZ"/>
</dbReference>
<dbReference type="Proteomes" id="UP001215598">
    <property type="component" value="Unassembled WGS sequence"/>
</dbReference>
<dbReference type="PANTHER" id="PTHR33096">
    <property type="entry name" value="CXC2 DOMAIN-CONTAINING PROTEIN"/>
    <property type="match status" value="1"/>
</dbReference>
<proteinExistence type="predicted"/>
<name>A0AAD7I1B9_9AGAR</name>
<dbReference type="EMBL" id="JARKIB010000142">
    <property type="protein sequence ID" value="KAJ7732874.1"/>
    <property type="molecule type" value="Genomic_DNA"/>
</dbReference>
<evidence type="ECO:0000313" key="2">
    <source>
        <dbReference type="Proteomes" id="UP001215598"/>
    </source>
</evidence>
<comment type="caution">
    <text evidence="1">The sequence shown here is derived from an EMBL/GenBank/DDBJ whole genome shotgun (WGS) entry which is preliminary data.</text>
</comment>
<dbReference type="Pfam" id="PF18758">
    <property type="entry name" value="KDZ"/>
    <property type="match status" value="1"/>
</dbReference>
<protein>
    <submittedName>
        <fullName evidence="1">Uncharacterized protein</fullName>
    </submittedName>
</protein>
<dbReference type="AlphaFoldDB" id="A0AAD7I1B9"/>
<reference evidence="1" key="1">
    <citation type="submission" date="2023-03" db="EMBL/GenBank/DDBJ databases">
        <title>Massive genome expansion in bonnet fungi (Mycena s.s.) driven by repeated elements and novel gene families across ecological guilds.</title>
        <authorList>
            <consortium name="Lawrence Berkeley National Laboratory"/>
            <person name="Harder C.B."/>
            <person name="Miyauchi S."/>
            <person name="Viragh M."/>
            <person name="Kuo A."/>
            <person name="Thoen E."/>
            <person name="Andreopoulos B."/>
            <person name="Lu D."/>
            <person name="Skrede I."/>
            <person name="Drula E."/>
            <person name="Henrissat B."/>
            <person name="Morin E."/>
            <person name="Kohler A."/>
            <person name="Barry K."/>
            <person name="LaButti K."/>
            <person name="Morin E."/>
            <person name="Salamov A."/>
            <person name="Lipzen A."/>
            <person name="Mereny Z."/>
            <person name="Hegedus B."/>
            <person name="Baldrian P."/>
            <person name="Stursova M."/>
            <person name="Weitz H."/>
            <person name="Taylor A."/>
            <person name="Grigoriev I.V."/>
            <person name="Nagy L.G."/>
            <person name="Martin F."/>
            <person name="Kauserud H."/>
        </authorList>
    </citation>
    <scope>NUCLEOTIDE SEQUENCE</scope>
    <source>
        <strain evidence="1">CBHHK182m</strain>
    </source>
</reference>
<gene>
    <name evidence="1" type="ORF">B0H16DRAFT_1665142</name>
</gene>
<dbReference type="PANTHER" id="PTHR33096:SF1">
    <property type="entry name" value="CXC1-LIKE CYSTEINE CLUSTER ASSOCIATED WITH KDZ TRANSPOSASES DOMAIN-CONTAINING PROTEIN"/>
    <property type="match status" value="1"/>
</dbReference>
<sequence length="144" mass="16328">MVNDITSKMWGVFDETGIFPALCRHGFVLLLVDMIRSGEFSYGKNQGGQYDIACHFEATIRNSKLSDRAKENALKMLIGAFHGHAHNRLCQLSFLATYMEGLGLEDLEGCERFFSHSNDLAKCQEITQFIKHHDSFETYANLSK</sequence>
<keyword evidence="2" id="KW-1185">Reference proteome</keyword>
<evidence type="ECO:0000313" key="1">
    <source>
        <dbReference type="EMBL" id="KAJ7732874.1"/>
    </source>
</evidence>